<organism evidence="10 11">
    <name type="scientific">Thalassospira mesophila</name>
    <dbReference type="NCBI Taxonomy" id="1293891"/>
    <lineage>
        <taxon>Bacteria</taxon>
        <taxon>Pseudomonadati</taxon>
        <taxon>Pseudomonadota</taxon>
        <taxon>Alphaproteobacteria</taxon>
        <taxon>Rhodospirillales</taxon>
        <taxon>Thalassospiraceae</taxon>
        <taxon>Thalassospira</taxon>
    </lineage>
</organism>
<comment type="caution">
    <text evidence="10">The sequence shown here is derived from an EMBL/GenBank/DDBJ whole genome shotgun (WGS) entry which is preliminary data.</text>
</comment>
<evidence type="ECO:0000313" key="11">
    <source>
        <dbReference type="Proteomes" id="UP000193391"/>
    </source>
</evidence>
<reference evidence="10 11" key="1">
    <citation type="submission" date="2014-03" db="EMBL/GenBank/DDBJ databases">
        <title>The draft genome sequence of Thalassospira mesophila JCM 18969.</title>
        <authorList>
            <person name="Lai Q."/>
            <person name="Shao Z."/>
        </authorList>
    </citation>
    <scope>NUCLEOTIDE SEQUENCE [LARGE SCALE GENOMIC DNA]</scope>
    <source>
        <strain evidence="10 11">JCM 18969</strain>
    </source>
</reference>
<dbReference type="PANTHER" id="PTHR32089">
    <property type="entry name" value="METHYL-ACCEPTING CHEMOTAXIS PROTEIN MCPB"/>
    <property type="match status" value="1"/>
</dbReference>
<dbReference type="AlphaFoldDB" id="A0A1Y2L0V8"/>
<feature type="domain" description="Methyl-accepting transducer" evidence="7">
    <location>
        <begin position="315"/>
        <end position="537"/>
    </location>
</feature>
<dbReference type="InterPro" id="IPR000727">
    <property type="entry name" value="T_SNARE_dom"/>
</dbReference>
<keyword evidence="6" id="KW-0472">Membrane</keyword>
<dbReference type="SUPFAM" id="SSF58104">
    <property type="entry name" value="Methyl-accepting chemotaxis protein (MCP) signaling domain"/>
    <property type="match status" value="1"/>
</dbReference>
<evidence type="ECO:0000259" key="8">
    <source>
        <dbReference type="PROSITE" id="PS50192"/>
    </source>
</evidence>
<dbReference type="GO" id="GO:0007165">
    <property type="term" value="P:signal transduction"/>
    <property type="evidence" value="ECO:0007669"/>
    <property type="project" value="UniProtKB-KW"/>
</dbReference>
<dbReference type="CDD" id="cd06225">
    <property type="entry name" value="HAMP"/>
    <property type="match status" value="1"/>
</dbReference>
<comment type="similarity">
    <text evidence="4">Belongs to the methyl-accepting chemotaxis (MCP) protein family.</text>
</comment>
<proteinExistence type="inferred from homology"/>
<dbReference type="Pfam" id="PF00015">
    <property type="entry name" value="MCPsignal"/>
    <property type="match status" value="1"/>
</dbReference>
<dbReference type="PROSITE" id="PS50111">
    <property type="entry name" value="CHEMOTAXIS_TRANSDUC_2"/>
    <property type="match status" value="1"/>
</dbReference>
<evidence type="ECO:0000259" key="7">
    <source>
        <dbReference type="PROSITE" id="PS50111"/>
    </source>
</evidence>
<keyword evidence="6" id="KW-0812">Transmembrane</keyword>
<gene>
    <name evidence="10" type="ORF">TMES_08890</name>
</gene>
<name>A0A1Y2L0V8_9PROT</name>
<evidence type="ECO:0000256" key="1">
    <source>
        <dbReference type="ARBA" id="ARBA00004429"/>
    </source>
</evidence>
<dbReference type="STRING" id="1293891.TMES_08890"/>
<keyword evidence="2" id="KW-1003">Cell membrane</keyword>
<dbReference type="EMBL" id="JFKA01000003">
    <property type="protein sequence ID" value="OSQ38861.1"/>
    <property type="molecule type" value="Genomic_DNA"/>
</dbReference>
<keyword evidence="11" id="KW-1185">Reference proteome</keyword>
<keyword evidence="2" id="KW-0997">Cell inner membrane</keyword>
<accession>A0A1Y2L0V8</accession>
<evidence type="ECO:0000256" key="4">
    <source>
        <dbReference type="ARBA" id="ARBA00029447"/>
    </source>
</evidence>
<dbReference type="Proteomes" id="UP000193391">
    <property type="component" value="Unassembled WGS sequence"/>
</dbReference>
<feature type="domain" description="T-SNARE coiled-coil homology" evidence="8">
    <location>
        <begin position="467"/>
        <end position="529"/>
    </location>
</feature>
<feature type="transmembrane region" description="Helical" evidence="6">
    <location>
        <begin position="197"/>
        <end position="220"/>
    </location>
</feature>
<sequence length="571" mass="61411">MALLSGWKRMGIRKRFMVASAFGVTLVMVIALIMIAMTERRAMDAKLRQLSDNELTSLHALIVNVMAARIDDSEDIGIKVFNNWFDSRNQDYPGELWSVWAPKTLAYMKENEEKALKLPRDAIDEEAISTGKLVGRYTDDGTYRMSMPIVLGVTSGADKDVCFTCHGGLMGEEKGDVIAVLSSSLSVAPEQAKTNTILIGIVIGGIIVIILTVIGIRALLSNIVTNPLSQLDHVMRDLADGRTDVDIENTHRHDEIGAMARSVEVFKTNAIAKERMETEQKAAQQQREQRMIRLESLIGSFEKIIAGIVSSVSTSADRMQNTARQLVSAADQASKNATTVAAASEEATTNVRTVSEAADHLSASITQIGDKAHQSTEITAEASQEADVSSRTVAGLSEAAGKIGEIVNLISDIAGQTNLLALNATIEAARAGEAGKGFAVVAAEVKNLANQTARATDEISDQINAIQSETGKTVKSIQDISGVILRITDITSTISDAVREQADATNEIARNVEQAAIGTQEVTRNIERVSHTVGETDKSAHSVLEVAEELGTLSQKLRAEVDRFLDGIRAA</sequence>
<dbReference type="GO" id="GO:0005886">
    <property type="term" value="C:plasma membrane"/>
    <property type="evidence" value="ECO:0007669"/>
    <property type="project" value="UniProtKB-SubCell"/>
</dbReference>
<comment type="subcellular location">
    <subcellularLocation>
        <location evidence="1">Cell inner membrane</location>
        <topology evidence="1">Multi-pass membrane protein</topology>
    </subcellularLocation>
</comment>
<evidence type="ECO:0000256" key="3">
    <source>
        <dbReference type="ARBA" id="ARBA00023224"/>
    </source>
</evidence>
<dbReference type="SMART" id="SM00304">
    <property type="entry name" value="HAMP"/>
    <property type="match status" value="1"/>
</dbReference>
<dbReference type="Gene3D" id="1.10.287.950">
    <property type="entry name" value="Methyl-accepting chemotaxis protein"/>
    <property type="match status" value="1"/>
</dbReference>
<feature type="transmembrane region" description="Helical" evidence="6">
    <location>
        <begin position="16"/>
        <end position="38"/>
    </location>
</feature>
<evidence type="ECO:0000313" key="10">
    <source>
        <dbReference type="EMBL" id="OSQ38861.1"/>
    </source>
</evidence>
<keyword evidence="6" id="KW-1133">Transmembrane helix</keyword>
<keyword evidence="3 5" id="KW-0807">Transducer</keyword>
<dbReference type="InterPro" id="IPR003660">
    <property type="entry name" value="HAMP_dom"/>
</dbReference>
<dbReference type="RefSeq" id="WP_245835280.1">
    <property type="nucleotide sequence ID" value="NZ_JFKA01000003.1"/>
</dbReference>
<dbReference type="Pfam" id="PF00672">
    <property type="entry name" value="HAMP"/>
    <property type="match status" value="1"/>
</dbReference>
<dbReference type="PANTHER" id="PTHR32089:SF112">
    <property type="entry name" value="LYSOZYME-LIKE PROTEIN-RELATED"/>
    <property type="match status" value="1"/>
</dbReference>
<evidence type="ECO:0000256" key="6">
    <source>
        <dbReference type="SAM" id="Phobius"/>
    </source>
</evidence>
<evidence type="ECO:0000259" key="9">
    <source>
        <dbReference type="PROSITE" id="PS50885"/>
    </source>
</evidence>
<evidence type="ECO:0000256" key="5">
    <source>
        <dbReference type="PROSITE-ProRule" id="PRU00284"/>
    </source>
</evidence>
<dbReference type="PROSITE" id="PS50885">
    <property type="entry name" value="HAMP"/>
    <property type="match status" value="1"/>
</dbReference>
<dbReference type="SMART" id="SM00283">
    <property type="entry name" value="MA"/>
    <property type="match status" value="1"/>
</dbReference>
<dbReference type="PROSITE" id="PS50192">
    <property type="entry name" value="T_SNARE"/>
    <property type="match status" value="1"/>
</dbReference>
<dbReference type="InterPro" id="IPR004089">
    <property type="entry name" value="MCPsignal_dom"/>
</dbReference>
<dbReference type="Gene3D" id="1.10.8.500">
    <property type="entry name" value="HAMP domain in histidine kinase"/>
    <property type="match status" value="1"/>
</dbReference>
<feature type="domain" description="HAMP" evidence="9">
    <location>
        <begin position="222"/>
        <end position="275"/>
    </location>
</feature>
<protein>
    <submittedName>
        <fullName evidence="10">Chemotaxis protein</fullName>
    </submittedName>
</protein>
<evidence type="ECO:0000256" key="2">
    <source>
        <dbReference type="ARBA" id="ARBA00022519"/>
    </source>
</evidence>